<reference evidence="2 8" key="1">
    <citation type="journal article" date="2007" name="Virus Genes">
        <title>Comparative sequence analysis of a highly oncogenic but horizontal spread-defective clone of Marek's disease virus.</title>
        <authorList>
            <person name="Spatz S.J."/>
            <person name="Zhao Y."/>
            <person name="Petherbridge L."/>
            <person name="Smith L.P."/>
            <person name="Baigent S.J."/>
            <person name="Nair V."/>
        </authorList>
    </citation>
    <scope>NUCLEOTIDE SEQUENCE [LARGE SCALE GENOMIC DNA]</scope>
    <source>
        <strain evidence="2">RB-1B</strain>
    </source>
</reference>
<proteinExistence type="predicted"/>
<dbReference type="EMBL" id="MT872313">
    <property type="protein sequence ID" value="QOT14818.1"/>
    <property type="molecule type" value="Genomic_DNA"/>
</dbReference>
<evidence type="ECO:0000313" key="2">
    <source>
        <dbReference type="EMBL" id="ABR13195.1"/>
    </source>
</evidence>
<feature type="region of interest" description="Disordered" evidence="1">
    <location>
        <begin position="1"/>
        <end position="20"/>
    </location>
</feature>
<dbReference type="EMBL" id="MT994392">
    <property type="protein sequence ID" value="QOT15091.1"/>
    <property type="molecule type" value="Genomic_DNA"/>
</dbReference>
<reference evidence="5" key="2">
    <citation type="submission" date="2020-07" db="EMBL/GenBank/DDBJ databases">
        <title>Distinct polymorphisms in a single herpesvirus gene are capable of enhancing virulence and mediate vaccinal resistance.</title>
        <authorList>
            <person name="Conradie A.M."/>
            <person name="Bertzbach L.D."/>
            <person name="Trimpert J."/>
            <person name="Patria J.N."/>
            <person name="Murata S."/>
            <person name="Parcells M.S."/>
            <person name="Kaufer B.B."/>
        </authorList>
    </citation>
    <scope>NUCLEOTIDE SEQUENCE</scope>
</reference>
<dbReference type="EMBL" id="EF523390">
    <property type="protein sequence ID" value="ABR13220.1"/>
    <property type="molecule type" value="Genomic_DNA"/>
</dbReference>
<protein>
    <submittedName>
        <fullName evidence="2">Cytoplasmic protein</fullName>
    </submittedName>
</protein>
<evidence type="ECO:0000256" key="1">
    <source>
        <dbReference type="SAM" id="MobiDB-lite"/>
    </source>
</evidence>
<evidence type="ECO:0000313" key="3">
    <source>
        <dbReference type="EMBL" id="ABR13220.1"/>
    </source>
</evidence>
<evidence type="ECO:0000313" key="5">
    <source>
        <dbReference type="EMBL" id="QOT14286.1"/>
    </source>
</evidence>
<accession>A7KQA9</accession>
<sequence>MSWPRGDSKKKNRRGGNIAR</sequence>
<dbReference type="EMBL" id="MT797630">
    <property type="protein sequence ID" value="QOT14286.1"/>
    <property type="molecule type" value="Genomic_DNA"/>
</dbReference>
<evidence type="ECO:0000313" key="8">
    <source>
        <dbReference type="Proteomes" id="UP000143489"/>
    </source>
</evidence>
<dbReference type="EMBL" id="MT813453">
    <property type="protein sequence ID" value="QOT14677.1"/>
    <property type="molecule type" value="Genomic_DNA"/>
</dbReference>
<dbReference type="EMBL" id="MT797629">
    <property type="protein sequence ID" value="QOT14100.1"/>
    <property type="molecule type" value="Genomic_DNA"/>
</dbReference>
<dbReference type="EMBL" id="MT813453">
    <property type="protein sequence ID" value="QOT14653.1"/>
    <property type="molecule type" value="Genomic_DNA"/>
</dbReference>
<dbReference type="EMBL" id="MT797629">
    <property type="protein sequence ID" value="QOT14123.1"/>
    <property type="molecule type" value="Genomic_DNA"/>
</dbReference>
<dbReference type="EMBL" id="EF523390">
    <property type="protein sequence ID" value="ABR13195.1"/>
    <property type="molecule type" value="Genomic_DNA"/>
</dbReference>
<evidence type="ECO:0000313" key="7">
    <source>
        <dbReference type="EMBL" id="QOT14956.1"/>
    </source>
</evidence>
<evidence type="ECO:0000313" key="4">
    <source>
        <dbReference type="EMBL" id="QOT14100.1"/>
    </source>
</evidence>
<reference evidence="6" key="4">
    <citation type="submission" date="2020-08" db="EMBL/GenBank/DDBJ databases">
        <title>Marek's disease virus requires both copies of the inverted repeat regions for efficient in vivo replication and pathogenesis.</title>
        <authorList>
            <person name="Conradie A.M."/>
            <person name="Kaufer B."/>
        </authorList>
    </citation>
    <scope>NUCLEOTIDE SEQUENCE</scope>
</reference>
<evidence type="ECO:0000313" key="6">
    <source>
        <dbReference type="EMBL" id="QOT14818.1"/>
    </source>
</evidence>
<dbReference type="EMBL" id="MT955328">
    <property type="protein sequence ID" value="QOT14956.1"/>
    <property type="molecule type" value="Genomic_DNA"/>
</dbReference>
<reference evidence="7" key="5">
    <citation type="submission" date="2020-09" db="EMBL/GenBank/DDBJ databases">
        <title>Functional analysis of genomic repeat regions in Marek's disease virus replication and pathogenesis.</title>
        <authorList>
            <person name="Vychodil T."/>
            <person name="Conradie A.M."/>
            <person name="Trimpert J."/>
            <person name="Aswad A."/>
            <person name="Bertzbach L.D."/>
            <person name="Kaufer B."/>
        </authorList>
    </citation>
    <scope>NUCLEOTIDE SEQUENCE</scope>
</reference>
<name>A7KQA9_9ALPH</name>
<gene>
    <name evidence="2" type="ORF">MDV086</name>
    <name evidence="3" type="ORF">MDV098</name>
</gene>
<dbReference type="EMBL" id="MT797631">
    <property type="protein sequence ID" value="QOT14495.1"/>
    <property type="molecule type" value="Genomic_DNA"/>
</dbReference>
<organism evidence="2 8">
    <name type="scientific">Gallid alphaherpesvirus 2</name>
    <dbReference type="NCBI Taxonomy" id="10390"/>
    <lineage>
        <taxon>Viruses</taxon>
        <taxon>Duplodnaviria</taxon>
        <taxon>Heunggongvirae</taxon>
        <taxon>Peploviricota</taxon>
        <taxon>Herviviricetes</taxon>
        <taxon>Herpesvirales</taxon>
        <taxon>Orthoherpesviridae</taxon>
        <taxon>Alphaherpesvirinae</taxon>
        <taxon>Mardivirus</taxon>
        <taxon>Mardivirus gallidalpha2</taxon>
    </lineage>
</organism>
<reference evidence="4" key="3">
    <citation type="submission" date="2020-07" db="EMBL/GenBank/DDBJ databases">
        <title>Distinct polymorphisms in a single herpesvirus gene are capable of enhancing virulence and mediate vaccinal resistance.</title>
        <authorList>
            <person name="Conradie A.M."/>
            <person name="Bertzbach L.D."/>
            <person name="Trimpert J.D."/>
            <person name="Patria J.N."/>
            <person name="Murata S."/>
            <person name="Parcells M.S."/>
            <person name="Kaufer B.B."/>
        </authorList>
    </citation>
    <scope>NUCLEOTIDE SEQUENCE</scope>
</reference>
<dbReference type="Proteomes" id="UP000143489">
    <property type="component" value="Segment"/>
</dbReference>
<dbReference type="EMBL" id="MT797631">
    <property type="protein sequence ID" value="QOT14472.1"/>
    <property type="molecule type" value="Genomic_DNA"/>
</dbReference>
<dbReference type="EMBL" id="MT797630">
    <property type="protein sequence ID" value="QOT14309.1"/>
    <property type="molecule type" value="Genomic_DNA"/>
</dbReference>